<reference evidence="10" key="1">
    <citation type="journal article" date="2019" name="Int. J. Syst. Evol. Microbiol.">
        <title>The Global Catalogue of Microorganisms (GCM) 10K type strain sequencing project: providing services to taxonomists for standard genome sequencing and annotation.</title>
        <authorList>
            <consortium name="The Broad Institute Genomics Platform"/>
            <consortium name="The Broad Institute Genome Sequencing Center for Infectious Disease"/>
            <person name="Wu L."/>
            <person name="Ma J."/>
        </authorList>
    </citation>
    <scope>NUCLEOTIDE SEQUENCE [LARGE SCALE GENOMIC DNA]</scope>
    <source>
        <strain evidence="10">CGMCC 4.7397</strain>
    </source>
</reference>
<keyword evidence="6 7" id="KW-0472">Membrane</keyword>
<evidence type="ECO:0000256" key="7">
    <source>
        <dbReference type="SAM" id="Phobius"/>
    </source>
</evidence>
<feature type="transmembrane region" description="Helical" evidence="7">
    <location>
        <begin position="109"/>
        <end position="132"/>
    </location>
</feature>
<comment type="subcellular location">
    <subcellularLocation>
        <location evidence="1">Membrane</location>
        <topology evidence="1">Multi-pass membrane protein</topology>
    </subcellularLocation>
</comment>
<evidence type="ECO:0000313" key="10">
    <source>
        <dbReference type="Proteomes" id="UP001596119"/>
    </source>
</evidence>
<comment type="similarity">
    <text evidence="2">Belongs to the cation diffusion facilitator (CDF) transporter (TC 2.A.4) family.</text>
</comment>
<evidence type="ECO:0000256" key="1">
    <source>
        <dbReference type="ARBA" id="ARBA00004141"/>
    </source>
</evidence>
<dbReference type="PANTHER" id="PTHR43840:SF15">
    <property type="entry name" value="MITOCHONDRIAL METAL TRANSPORTER 1-RELATED"/>
    <property type="match status" value="1"/>
</dbReference>
<keyword evidence="3" id="KW-0813">Transport</keyword>
<evidence type="ECO:0000256" key="5">
    <source>
        <dbReference type="ARBA" id="ARBA00022989"/>
    </source>
</evidence>
<dbReference type="PANTHER" id="PTHR43840">
    <property type="entry name" value="MITOCHONDRIAL METAL TRANSPORTER 1-RELATED"/>
    <property type="match status" value="1"/>
</dbReference>
<dbReference type="EMBL" id="JBHSQK010000021">
    <property type="protein sequence ID" value="MFC5948825.1"/>
    <property type="molecule type" value="Genomic_DNA"/>
</dbReference>
<dbReference type="InterPro" id="IPR027469">
    <property type="entry name" value="Cation_efflux_TMD_sf"/>
</dbReference>
<feature type="transmembrane region" description="Helical" evidence="7">
    <location>
        <begin position="12"/>
        <end position="30"/>
    </location>
</feature>
<sequence>MSGSRDGRVLTISLWASAGFAVLALVWGALTGSRLIVFDGLYSFASVGLTLLAVLALRTARRGPDERYPWGREAWEPLAVVLKAAAMAGLCVYALVGAVLELIAGPSAIAVRAAVLYGVVSTLGGVVVTVLLRRLSARGADLARAEAAEWAGDTLLSVGVLVGFAVAWALEATGRGDAARYVDPAMVVLASAAFLPVPVRLILRSGREILAMAPSTEVLDRIRAEVRAVEAAHGFAESFVRAGKVGGRLDLEIDFVVDAASTARTVEDLDGVRAELDRRLRDLDPPPSMSVGFTADRGWVG</sequence>
<evidence type="ECO:0000256" key="2">
    <source>
        <dbReference type="ARBA" id="ARBA00008114"/>
    </source>
</evidence>
<feature type="transmembrane region" description="Helical" evidence="7">
    <location>
        <begin position="153"/>
        <end position="170"/>
    </location>
</feature>
<gene>
    <name evidence="9" type="ORF">ACFQH9_11110</name>
</gene>
<feature type="transmembrane region" description="Helical" evidence="7">
    <location>
        <begin position="36"/>
        <end position="57"/>
    </location>
</feature>
<dbReference type="NCBIfam" id="TIGR01297">
    <property type="entry name" value="CDF"/>
    <property type="match status" value="1"/>
</dbReference>
<dbReference type="Proteomes" id="UP001596119">
    <property type="component" value="Unassembled WGS sequence"/>
</dbReference>
<comment type="caution">
    <text evidence="9">The sequence shown here is derived from an EMBL/GenBank/DDBJ whole genome shotgun (WGS) entry which is preliminary data.</text>
</comment>
<evidence type="ECO:0000313" key="9">
    <source>
        <dbReference type="EMBL" id="MFC5948825.1"/>
    </source>
</evidence>
<proteinExistence type="inferred from homology"/>
<dbReference type="Gene3D" id="1.20.1510.10">
    <property type="entry name" value="Cation efflux protein transmembrane domain"/>
    <property type="match status" value="1"/>
</dbReference>
<dbReference type="InterPro" id="IPR002524">
    <property type="entry name" value="Cation_efflux"/>
</dbReference>
<dbReference type="Pfam" id="PF01545">
    <property type="entry name" value="Cation_efflux"/>
    <property type="match status" value="1"/>
</dbReference>
<organism evidence="9 10">
    <name type="scientific">Pseudonocardia lutea</name>
    <dbReference type="NCBI Taxonomy" id="2172015"/>
    <lineage>
        <taxon>Bacteria</taxon>
        <taxon>Bacillati</taxon>
        <taxon>Actinomycetota</taxon>
        <taxon>Actinomycetes</taxon>
        <taxon>Pseudonocardiales</taxon>
        <taxon>Pseudonocardiaceae</taxon>
        <taxon>Pseudonocardia</taxon>
    </lineage>
</organism>
<name>A0ABW1I6V3_9PSEU</name>
<protein>
    <submittedName>
        <fullName evidence="9">Cation diffusion facilitator family transporter</fullName>
    </submittedName>
</protein>
<feature type="transmembrane region" description="Helical" evidence="7">
    <location>
        <begin position="78"/>
        <end position="103"/>
    </location>
</feature>
<dbReference type="InterPro" id="IPR058533">
    <property type="entry name" value="Cation_efflux_TM"/>
</dbReference>
<feature type="domain" description="Cation efflux protein transmembrane" evidence="8">
    <location>
        <begin position="10"/>
        <end position="210"/>
    </location>
</feature>
<feature type="transmembrane region" description="Helical" evidence="7">
    <location>
        <begin position="185"/>
        <end position="203"/>
    </location>
</feature>
<evidence type="ECO:0000256" key="3">
    <source>
        <dbReference type="ARBA" id="ARBA00022448"/>
    </source>
</evidence>
<keyword evidence="10" id="KW-1185">Reference proteome</keyword>
<keyword evidence="4 7" id="KW-0812">Transmembrane</keyword>
<evidence type="ECO:0000256" key="4">
    <source>
        <dbReference type="ARBA" id="ARBA00022692"/>
    </source>
</evidence>
<dbReference type="InterPro" id="IPR050291">
    <property type="entry name" value="CDF_Transporter"/>
</dbReference>
<evidence type="ECO:0000259" key="8">
    <source>
        <dbReference type="Pfam" id="PF01545"/>
    </source>
</evidence>
<dbReference type="SUPFAM" id="SSF161111">
    <property type="entry name" value="Cation efflux protein transmembrane domain-like"/>
    <property type="match status" value="1"/>
</dbReference>
<dbReference type="RefSeq" id="WP_379565898.1">
    <property type="nucleotide sequence ID" value="NZ_JBHSQK010000021.1"/>
</dbReference>
<evidence type="ECO:0000256" key="6">
    <source>
        <dbReference type="ARBA" id="ARBA00023136"/>
    </source>
</evidence>
<accession>A0ABW1I6V3</accession>
<keyword evidence="5 7" id="KW-1133">Transmembrane helix</keyword>